<feature type="transmembrane region" description="Helical" evidence="1">
    <location>
        <begin position="7"/>
        <end position="26"/>
    </location>
</feature>
<feature type="transmembrane region" description="Helical" evidence="1">
    <location>
        <begin position="66"/>
        <end position="91"/>
    </location>
</feature>
<reference evidence="2" key="1">
    <citation type="submission" date="2023-03" db="EMBL/GenBank/DDBJ databases">
        <title>Genetic diversity of Bacillus cereus sensu lato isolates from Slovenia.</title>
        <authorList>
            <person name="Abdelli M."/>
        </authorList>
    </citation>
    <scope>NUCLEOTIDE SEQUENCE</scope>
    <source>
        <strain evidence="2">SIBC39</strain>
    </source>
</reference>
<proteinExistence type="predicted"/>
<dbReference type="Proteomes" id="UP001216801">
    <property type="component" value="Unassembled WGS sequence"/>
</dbReference>
<evidence type="ECO:0000313" key="3">
    <source>
        <dbReference type="Proteomes" id="UP001216801"/>
    </source>
</evidence>
<evidence type="ECO:0000313" key="2">
    <source>
        <dbReference type="EMBL" id="MDG0955506.1"/>
    </source>
</evidence>
<keyword evidence="1" id="KW-0472">Membrane</keyword>
<gene>
    <name evidence="2" type="ORF">P6U19_23250</name>
</gene>
<feature type="transmembrane region" description="Helical" evidence="1">
    <location>
        <begin position="32"/>
        <end position="54"/>
    </location>
</feature>
<comment type="caution">
    <text evidence="2">The sequence shown here is derived from an EMBL/GenBank/DDBJ whole genome shotgun (WGS) entry which is preliminary data.</text>
</comment>
<keyword evidence="1" id="KW-1133">Transmembrane helix</keyword>
<keyword evidence="1" id="KW-0812">Transmembrane</keyword>
<sequence>MKELVSMGSSIFLQLLFLYIFISGVLLEFNLWYAVVVYVTIAIISLLLGVYSMIFSMKRRPNTLFLTLPGGIIITLFSMLIIGFTVFSYFYQKEVFRLLFVCSMMNRWSSYFYC</sequence>
<keyword evidence="2" id="KW-0378">Hydrolase</keyword>
<organism evidence="2 3">
    <name type="scientific">Bacillus paranthracis</name>
    <dbReference type="NCBI Taxonomy" id="2026186"/>
    <lineage>
        <taxon>Bacteria</taxon>
        <taxon>Bacillati</taxon>
        <taxon>Bacillota</taxon>
        <taxon>Bacilli</taxon>
        <taxon>Bacillales</taxon>
        <taxon>Bacillaceae</taxon>
        <taxon>Bacillus</taxon>
        <taxon>Bacillus cereus group</taxon>
    </lineage>
</organism>
<dbReference type="AlphaFoldDB" id="A0AAJ1K653"/>
<protein>
    <submittedName>
        <fullName evidence="2">Alpha/beta hydrolase</fullName>
    </submittedName>
</protein>
<dbReference type="EMBL" id="JARPRR010000024">
    <property type="protein sequence ID" value="MDG0955506.1"/>
    <property type="molecule type" value="Genomic_DNA"/>
</dbReference>
<dbReference type="GO" id="GO:0016787">
    <property type="term" value="F:hydrolase activity"/>
    <property type="evidence" value="ECO:0007669"/>
    <property type="project" value="UniProtKB-KW"/>
</dbReference>
<evidence type="ECO:0000256" key="1">
    <source>
        <dbReference type="SAM" id="Phobius"/>
    </source>
</evidence>
<accession>A0AAJ1K653</accession>
<name>A0AAJ1K653_9BACI</name>